<dbReference type="Gene3D" id="3.10.620.30">
    <property type="match status" value="1"/>
</dbReference>
<keyword evidence="3" id="KW-1185">Reference proteome</keyword>
<sequence>MLLSLDIDTYSPARDALAALPIPPPLPGLRGGGLQVRVGFEIEYLCPAPTPMLLALSIHYTRANDLLIPDLLQTEPPVAVDTYRDAFGNWCSRIIAPQGRLVLRTDALVHDTGLPDVVLPAVQQLPVEQLPEAVLMYLLGSRYCETDQLSDMAWLQFGNGPTGWARVQAICDFVHQHIEFGYHHARRTRTALEAYREGQGVCRDYAHLAIALCRCMNIPARYCTGYLGDIRSPVVPGPMDFAAWFEAYLGGDWYTFDARNNTPRVGRVLMARGRDACDVALANTFGPNTLQRFTVWADEVLPSL</sequence>
<feature type="domain" description="Transglutaminase-like" evidence="1">
    <location>
        <begin position="194"/>
        <end position="260"/>
    </location>
</feature>
<evidence type="ECO:0000259" key="1">
    <source>
        <dbReference type="SMART" id="SM00460"/>
    </source>
</evidence>
<dbReference type="SMART" id="SM00460">
    <property type="entry name" value="TGc"/>
    <property type="match status" value="1"/>
</dbReference>
<reference evidence="2 3" key="1">
    <citation type="submission" date="2023-07" db="EMBL/GenBank/DDBJ databases">
        <title>Sorghum-associated microbial communities from plants grown in Nebraska, USA.</title>
        <authorList>
            <person name="Schachtman D."/>
        </authorList>
    </citation>
    <scope>NUCLEOTIDE SEQUENCE [LARGE SCALE GENOMIC DNA]</scope>
    <source>
        <strain evidence="2 3">BE308</strain>
    </source>
</reference>
<dbReference type="PANTHER" id="PTHR33490">
    <property type="entry name" value="BLR5614 PROTEIN-RELATED"/>
    <property type="match status" value="1"/>
</dbReference>
<dbReference type="PANTHER" id="PTHR33490:SF12">
    <property type="entry name" value="BLL5557 PROTEIN"/>
    <property type="match status" value="1"/>
</dbReference>
<evidence type="ECO:0000313" key="2">
    <source>
        <dbReference type="EMBL" id="MDR7306116.1"/>
    </source>
</evidence>
<dbReference type="EMBL" id="JAVDXO010000002">
    <property type="protein sequence ID" value="MDR7306116.1"/>
    <property type="molecule type" value="Genomic_DNA"/>
</dbReference>
<proteinExistence type="predicted"/>
<dbReference type="InterPro" id="IPR002931">
    <property type="entry name" value="Transglutaminase-like"/>
</dbReference>
<accession>A0ABU1ZMD4</accession>
<dbReference type="Proteomes" id="UP001268089">
    <property type="component" value="Unassembled WGS sequence"/>
</dbReference>
<gene>
    <name evidence="2" type="ORF">J2X15_001394</name>
</gene>
<dbReference type="InterPro" id="IPR038765">
    <property type="entry name" value="Papain-like_cys_pep_sf"/>
</dbReference>
<dbReference type="SUPFAM" id="SSF54001">
    <property type="entry name" value="Cysteine proteinases"/>
    <property type="match status" value="1"/>
</dbReference>
<dbReference type="Pfam" id="PF01841">
    <property type="entry name" value="Transglut_core"/>
    <property type="match status" value="1"/>
</dbReference>
<dbReference type="Gene3D" id="2.60.40.2250">
    <property type="match status" value="1"/>
</dbReference>
<comment type="caution">
    <text evidence="2">The sequence shown here is derived from an EMBL/GenBank/DDBJ whole genome shotgun (WGS) entry which is preliminary data.</text>
</comment>
<organism evidence="2 3">
    <name type="scientific">Rhodoferax saidenbachensis</name>
    <dbReference type="NCBI Taxonomy" id="1484693"/>
    <lineage>
        <taxon>Bacteria</taxon>
        <taxon>Pseudomonadati</taxon>
        <taxon>Pseudomonadota</taxon>
        <taxon>Betaproteobacteria</taxon>
        <taxon>Burkholderiales</taxon>
        <taxon>Comamonadaceae</taxon>
        <taxon>Rhodoferax</taxon>
    </lineage>
</organism>
<name>A0ABU1ZMD4_9BURK</name>
<evidence type="ECO:0000313" key="3">
    <source>
        <dbReference type="Proteomes" id="UP001268089"/>
    </source>
</evidence>
<protein>
    <submittedName>
        <fullName evidence="2">Transglutaminase-like putative cysteine protease</fullName>
    </submittedName>
</protein>
<dbReference type="RefSeq" id="WP_310340749.1">
    <property type="nucleotide sequence ID" value="NZ_JAVDXO010000002.1"/>
</dbReference>